<organism evidence="2 3">
    <name type="scientific">Kribbella soli</name>
    <dbReference type="NCBI Taxonomy" id="1124743"/>
    <lineage>
        <taxon>Bacteria</taxon>
        <taxon>Bacillati</taxon>
        <taxon>Actinomycetota</taxon>
        <taxon>Actinomycetes</taxon>
        <taxon>Propionibacteriales</taxon>
        <taxon>Kribbellaceae</taxon>
        <taxon>Kribbella</taxon>
    </lineage>
</organism>
<sequence>MMALRDLLTALEEEGAAEHEKAQQNRRRQAAQIVADSRERGARLQTDAVTAAEAAARQEAQSLLTAARSGARRAVRTARDDALEEVLDKVRAQLLTLPGSQVGVKAAVACVDEILAALPHATTLRVHPADAATLRPDPSVRLVADLGTGGAIAEDDRGRYIDNTFPTRLANLWPEARVGLSRSWEQGS</sequence>
<dbReference type="RefSeq" id="WP_131337832.1">
    <property type="nucleotide sequence ID" value="NZ_SJJZ01000002.1"/>
</dbReference>
<dbReference type="OrthoDB" id="3824345at2"/>
<proteinExistence type="predicted"/>
<keyword evidence="3" id="KW-1185">Reference proteome</keyword>
<evidence type="ECO:0000256" key="1">
    <source>
        <dbReference type="SAM" id="MobiDB-lite"/>
    </source>
</evidence>
<gene>
    <name evidence="2" type="ORF">E0H45_14295</name>
</gene>
<name>A0A4V2LZ83_9ACTN</name>
<comment type="caution">
    <text evidence="2">The sequence shown here is derived from an EMBL/GenBank/DDBJ whole genome shotgun (WGS) entry which is preliminary data.</text>
</comment>
<evidence type="ECO:0000313" key="3">
    <source>
        <dbReference type="Proteomes" id="UP000292346"/>
    </source>
</evidence>
<evidence type="ECO:0000313" key="2">
    <source>
        <dbReference type="EMBL" id="TCC07186.1"/>
    </source>
</evidence>
<evidence type="ECO:0008006" key="4">
    <source>
        <dbReference type="Google" id="ProtNLM"/>
    </source>
</evidence>
<dbReference type="AlphaFoldDB" id="A0A4V2LZ83"/>
<accession>A0A4V2LZ83</accession>
<reference evidence="2 3" key="1">
    <citation type="submission" date="2019-02" db="EMBL/GenBank/DDBJ databases">
        <title>Kribbella capetownensis sp. nov. and Kribbella speibonae sp. nov., isolated from soil.</title>
        <authorList>
            <person name="Curtis S.M."/>
            <person name="Norton I."/>
            <person name="Everest G.J."/>
            <person name="Meyers P.R."/>
        </authorList>
    </citation>
    <scope>NUCLEOTIDE SEQUENCE [LARGE SCALE GENOMIC DNA]</scope>
    <source>
        <strain evidence="2 3">KCTC 29219</strain>
    </source>
</reference>
<protein>
    <recommendedName>
        <fullName evidence="4">V/A-type H+-transporting ATPase subunit E</fullName>
    </recommendedName>
</protein>
<dbReference type="SUPFAM" id="SSF160527">
    <property type="entry name" value="V-type ATPase subunit E-like"/>
    <property type="match status" value="1"/>
</dbReference>
<dbReference type="Proteomes" id="UP000292346">
    <property type="component" value="Unassembled WGS sequence"/>
</dbReference>
<dbReference type="EMBL" id="SJJZ01000002">
    <property type="protein sequence ID" value="TCC07186.1"/>
    <property type="molecule type" value="Genomic_DNA"/>
</dbReference>
<feature type="region of interest" description="Disordered" evidence="1">
    <location>
        <begin position="14"/>
        <end position="39"/>
    </location>
</feature>
<dbReference type="Gene3D" id="1.20.5.620">
    <property type="entry name" value="F1F0 ATP synthase subunit B, membrane domain"/>
    <property type="match status" value="1"/>
</dbReference>